<dbReference type="InterPro" id="IPR010982">
    <property type="entry name" value="Lambda_DNA-bd_dom_sf"/>
</dbReference>
<dbReference type="Proteomes" id="UP001576780">
    <property type="component" value="Unassembled WGS sequence"/>
</dbReference>
<evidence type="ECO:0000259" key="1">
    <source>
        <dbReference type="PROSITE" id="PS50943"/>
    </source>
</evidence>
<reference evidence="2 3" key="1">
    <citation type="submission" date="2024-09" db="EMBL/GenBank/DDBJ databases">
        <title>Floridaenema gen nov. (Aerosakkonemataceae, Aerosakkonematales ord. nov., Cyanobacteria) from benthic tropical and subtropical fresh waters, with the description of four new species.</title>
        <authorList>
            <person name="Moretto J.A."/>
            <person name="Berthold D.E."/>
            <person name="Lefler F.W."/>
            <person name="Huang I.-S."/>
            <person name="Laughinghouse H. IV."/>
        </authorList>
    </citation>
    <scope>NUCLEOTIDE SEQUENCE [LARGE SCALE GENOMIC DNA]</scope>
    <source>
        <strain evidence="2 3">BLCC-F167</strain>
    </source>
</reference>
<dbReference type="InterPro" id="IPR001387">
    <property type="entry name" value="Cro/C1-type_HTH"/>
</dbReference>
<evidence type="ECO:0000313" key="2">
    <source>
        <dbReference type="EMBL" id="MFB2839332.1"/>
    </source>
</evidence>
<dbReference type="SUPFAM" id="SSF47413">
    <property type="entry name" value="lambda repressor-like DNA-binding domains"/>
    <property type="match status" value="1"/>
</dbReference>
<protein>
    <submittedName>
        <fullName evidence="2">Multiprotein-bridging factor 1 family protein</fullName>
    </submittedName>
</protein>
<comment type="caution">
    <text evidence="2">The sequence shown here is derived from an EMBL/GenBank/DDBJ whole genome shotgun (WGS) entry which is preliminary data.</text>
</comment>
<dbReference type="RefSeq" id="WP_413281609.1">
    <property type="nucleotide sequence ID" value="NZ_JBHFNT010000303.1"/>
</dbReference>
<dbReference type="PROSITE" id="PS50943">
    <property type="entry name" value="HTH_CROC1"/>
    <property type="match status" value="1"/>
</dbReference>
<keyword evidence="3" id="KW-1185">Reference proteome</keyword>
<gene>
    <name evidence="2" type="ORF">ACE1CA_32985</name>
</gene>
<dbReference type="Gene3D" id="1.10.260.40">
    <property type="entry name" value="lambda repressor-like DNA-binding domains"/>
    <property type="match status" value="1"/>
</dbReference>
<proteinExistence type="predicted"/>
<name>A0ABV4WW73_9CYAN</name>
<organism evidence="2 3">
    <name type="scientific">Floridaenema evergladense BLCC-F167</name>
    <dbReference type="NCBI Taxonomy" id="3153639"/>
    <lineage>
        <taxon>Bacteria</taxon>
        <taxon>Bacillati</taxon>
        <taxon>Cyanobacteriota</taxon>
        <taxon>Cyanophyceae</taxon>
        <taxon>Oscillatoriophycideae</taxon>
        <taxon>Aerosakkonematales</taxon>
        <taxon>Aerosakkonemataceae</taxon>
        <taxon>Floridanema</taxon>
        <taxon>Floridanema evergladense</taxon>
    </lineage>
</organism>
<evidence type="ECO:0000313" key="3">
    <source>
        <dbReference type="Proteomes" id="UP001576780"/>
    </source>
</evidence>
<accession>A0ABV4WW73</accession>
<dbReference type="EMBL" id="JBHFNT010000303">
    <property type="protein sequence ID" value="MFB2839332.1"/>
    <property type="molecule type" value="Genomic_DNA"/>
</dbReference>
<sequence length="144" mass="15965">MTVGSVSSPLQERQKRLTQLIEQLLEESWTQSSLANAVGVDFSTVHRWLRGKTIPDVDSKNFRQLAKLSGGNTVTLQLYLDGEISLSEYRNGFEKETIAEVRDISKKSASDDIKREILAKIKALEPADILDVISSSAAFLANQV</sequence>
<dbReference type="Pfam" id="PF01381">
    <property type="entry name" value="HTH_3"/>
    <property type="match status" value="1"/>
</dbReference>
<dbReference type="CDD" id="cd00093">
    <property type="entry name" value="HTH_XRE"/>
    <property type="match status" value="1"/>
</dbReference>
<feature type="domain" description="HTH cro/C1-type" evidence="1">
    <location>
        <begin position="20"/>
        <end position="58"/>
    </location>
</feature>